<evidence type="ECO:0000259" key="1">
    <source>
        <dbReference type="SMART" id="SM00852"/>
    </source>
</evidence>
<dbReference type="RefSeq" id="WP_107674548.1">
    <property type="nucleotide sequence ID" value="NZ_PZKE01000023.1"/>
</dbReference>
<dbReference type="Pfam" id="PF00994">
    <property type="entry name" value="MoCF_biosynth"/>
    <property type="match status" value="1"/>
</dbReference>
<evidence type="ECO:0000313" key="3">
    <source>
        <dbReference type="Proteomes" id="UP000241362"/>
    </source>
</evidence>
<dbReference type="Gene3D" id="3.40.980.10">
    <property type="entry name" value="MoaB/Mog-like domain"/>
    <property type="match status" value="1"/>
</dbReference>
<reference evidence="2 3" key="1">
    <citation type="submission" date="2018-03" db="EMBL/GenBank/DDBJ databases">
        <title>Rhodobacter blasticus.</title>
        <authorList>
            <person name="Meyer T.E."/>
            <person name="Miller S."/>
            <person name="Lodha T."/>
            <person name="Gandham S."/>
            <person name="Chintalapati S."/>
            <person name="Chintalapati V.R."/>
        </authorList>
    </citation>
    <scope>NUCLEOTIDE SEQUENCE [LARGE SCALE GENOMIC DNA]</scope>
    <source>
        <strain evidence="2 3">DSM 2131</strain>
    </source>
</reference>
<dbReference type="AlphaFoldDB" id="A0A2T4J4X9"/>
<organism evidence="2 3">
    <name type="scientific">Fuscovulum blasticum DSM 2131</name>
    <dbReference type="NCBI Taxonomy" id="1188250"/>
    <lineage>
        <taxon>Bacteria</taxon>
        <taxon>Pseudomonadati</taxon>
        <taxon>Pseudomonadota</taxon>
        <taxon>Alphaproteobacteria</taxon>
        <taxon>Rhodobacterales</taxon>
        <taxon>Paracoccaceae</taxon>
        <taxon>Pseudogemmobacter</taxon>
    </lineage>
</organism>
<proteinExistence type="predicted"/>
<dbReference type="SMART" id="SM00852">
    <property type="entry name" value="MoCF_biosynth"/>
    <property type="match status" value="1"/>
</dbReference>
<feature type="domain" description="MoaB/Mog" evidence="1">
    <location>
        <begin position="170"/>
        <end position="301"/>
    </location>
</feature>
<evidence type="ECO:0000313" key="2">
    <source>
        <dbReference type="EMBL" id="PTE12925.1"/>
    </source>
</evidence>
<protein>
    <submittedName>
        <fullName evidence="2">Molybdopterin biosynthesis protein</fullName>
    </submittedName>
</protein>
<dbReference type="EMBL" id="PZKE01000023">
    <property type="protein sequence ID" value="PTE12925.1"/>
    <property type="molecule type" value="Genomic_DNA"/>
</dbReference>
<dbReference type="SUPFAM" id="SSF53218">
    <property type="entry name" value="Molybdenum cofactor biosynthesis proteins"/>
    <property type="match status" value="1"/>
</dbReference>
<dbReference type="InterPro" id="IPR036425">
    <property type="entry name" value="MoaB/Mog-like_dom_sf"/>
</dbReference>
<keyword evidence="3" id="KW-1185">Reference proteome</keyword>
<dbReference type="CDD" id="cd03522">
    <property type="entry name" value="MoeA_like"/>
    <property type="match status" value="1"/>
</dbReference>
<gene>
    <name evidence="2" type="ORF">C5F44_15980</name>
</gene>
<dbReference type="Proteomes" id="UP000241362">
    <property type="component" value="Unassembled WGS sequence"/>
</dbReference>
<dbReference type="UniPathway" id="UPA00344"/>
<dbReference type="InterPro" id="IPR001453">
    <property type="entry name" value="MoaB/Mog_dom"/>
</dbReference>
<comment type="caution">
    <text evidence="2">The sequence shown here is derived from an EMBL/GenBank/DDBJ whole genome shotgun (WGS) entry which is preliminary data.</text>
</comment>
<name>A0A2T4J4X9_FUSBL</name>
<accession>A0A2T4J4X9</accession>
<sequence length="334" mass="33693">MEFGPVPLAQAEGAILAHSVPLPAGRLRKGLVLDAPALAHLAAAGIGEVTVARLGPDDLHEDAAAQAVAAALVPDAAAAGLVLRAVGTGRVNVHAAGPGLTQVDAARVAALNAVDPMITLATLSPWQRVAAGEMVATVKIIAYGVAQASVSAACGAGQGGLRLRRPVLSRAVLIETTVGGEETPDKGRAAIEARLRALGVTLDPPVRVPHRPAALAQALQAAAGADLVLILTASATSDPRDVAPQALRQAGGVVDRFGMPVDPGNLLFLGRLDATPVIGLPGCVKSPALNGADWVMERVICGLTVTAADIAAMGVGGLLKEIPIRGRLREARAE</sequence>